<protein>
    <submittedName>
        <fullName evidence="1">Uncharacterized protein</fullName>
    </submittedName>
</protein>
<dbReference type="AlphaFoldDB" id="A0A1E3X6P0"/>
<sequence length="44" mass="5309">MEINSDKNNDNAKETEIRKFYDVHCHAFNWSHLNVFSFSKTFQD</sequence>
<gene>
    <name evidence="1" type="ORF">SCARUB_04224</name>
</gene>
<evidence type="ECO:0000313" key="2">
    <source>
        <dbReference type="Proteomes" id="UP000094056"/>
    </source>
</evidence>
<evidence type="ECO:0000313" key="1">
    <source>
        <dbReference type="EMBL" id="ODS30654.1"/>
    </source>
</evidence>
<accession>A0A1E3X6P0</accession>
<dbReference type="Proteomes" id="UP000094056">
    <property type="component" value="Unassembled WGS sequence"/>
</dbReference>
<reference evidence="1 2" key="1">
    <citation type="submission" date="2016-07" db="EMBL/GenBank/DDBJ databases">
        <title>Draft genome of Scalindua rubra, obtained from a brine-seawater interface in the Red Sea, sheds light on salt adaptation in anammox bacteria.</title>
        <authorList>
            <person name="Speth D.R."/>
            <person name="Lagkouvardos I."/>
            <person name="Wang Y."/>
            <person name="Qian P.-Y."/>
            <person name="Dutilh B.E."/>
            <person name="Jetten M.S."/>
        </authorList>
    </citation>
    <scope>NUCLEOTIDE SEQUENCE [LARGE SCALE GENOMIC DNA]</scope>
    <source>
        <strain evidence="1">BSI-1</strain>
    </source>
</reference>
<organism evidence="1 2">
    <name type="scientific">Candidatus Scalindua rubra</name>
    <dbReference type="NCBI Taxonomy" id="1872076"/>
    <lineage>
        <taxon>Bacteria</taxon>
        <taxon>Pseudomonadati</taxon>
        <taxon>Planctomycetota</taxon>
        <taxon>Candidatus Brocadiia</taxon>
        <taxon>Candidatus Brocadiales</taxon>
        <taxon>Candidatus Scalinduaceae</taxon>
        <taxon>Candidatus Scalindua</taxon>
    </lineage>
</organism>
<dbReference type="EMBL" id="MAYW01000191">
    <property type="protein sequence ID" value="ODS30654.1"/>
    <property type="molecule type" value="Genomic_DNA"/>
</dbReference>
<name>A0A1E3X6P0_9BACT</name>
<proteinExistence type="predicted"/>
<comment type="caution">
    <text evidence="1">The sequence shown here is derived from an EMBL/GenBank/DDBJ whole genome shotgun (WGS) entry which is preliminary data.</text>
</comment>